<evidence type="ECO:0000256" key="2">
    <source>
        <dbReference type="ARBA" id="ARBA00004651"/>
    </source>
</evidence>
<evidence type="ECO:0000313" key="18">
    <source>
        <dbReference type="Proteomes" id="UP001221519"/>
    </source>
</evidence>
<dbReference type="Gene3D" id="6.10.340.10">
    <property type="match status" value="1"/>
</dbReference>
<dbReference type="CDD" id="cd00082">
    <property type="entry name" value="HisKA"/>
    <property type="match status" value="1"/>
</dbReference>
<evidence type="ECO:0000256" key="9">
    <source>
        <dbReference type="ARBA" id="ARBA00022840"/>
    </source>
</evidence>
<evidence type="ECO:0000256" key="1">
    <source>
        <dbReference type="ARBA" id="ARBA00000085"/>
    </source>
</evidence>
<dbReference type="InterPro" id="IPR036890">
    <property type="entry name" value="HATPase_C_sf"/>
</dbReference>
<evidence type="ECO:0000313" key="16">
    <source>
        <dbReference type="EMBL" id="WDI02652.1"/>
    </source>
</evidence>
<accession>A0AAX3N1G4</accession>
<evidence type="ECO:0000313" key="15">
    <source>
        <dbReference type="EMBL" id="WDH82909.1"/>
    </source>
</evidence>
<dbReference type="PROSITE" id="PS50109">
    <property type="entry name" value="HIS_KIN"/>
    <property type="match status" value="1"/>
</dbReference>
<evidence type="ECO:0000256" key="4">
    <source>
        <dbReference type="ARBA" id="ARBA00022475"/>
    </source>
</evidence>
<dbReference type="InterPro" id="IPR005467">
    <property type="entry name" value="His_kinase_dom"/>
</dbReference>
<dbReference type="SMART" id="SM00304">
    <property type="entry name" value="HAMP"/>
    <property type="match status" value="1"/>
</dbReference>
<dbReference type="InterPro" id="IPR003594">
    <property type="entry name" value="HATPase_dom"/>
</dbReference>
<dbReference type="SUPFAM" id="SSF47384">
    <property type="entry name" value="Homodimeric domain of signal transducing histidine kinase"/>
    <property type="match status" value="1"/>
</dbReference>
<evidence type="ECO:0000259" key="13">
    <source>
        <dbReference type="PROSITE" id="PS50109"/>
    </source>
</evidence>
<evidence type="ECO:0000256" key="11">
    <source>
        <dbReference type="ARBA" id="ARBA00023136"/>
    </source>
</evidence>
<evidence type="ECO:0000259" key="14">
    <source>
        <dbReference type="PROSITE" id="PS50885"/>
    </source>
</evidence>
<dbReference type="EMBL" id="CP118101">
    <property type="protein sequence ID" value="WDH82909.1"/>
    <property type="molecule type" value="Genomic_DNA"/>
</dbReference>
<dbReference type="SMART" id="SM00388">
    <property type="entry name" value="HisKA"/>
    <property type="match status" value="1"/>
</dbReference>
<reference evidence="15 18" key="1">
    <citation type="submission" date="2023-02" db="EMBL/GenBank/DDBJ databases">
        <title>Pathogen: clinical or host-associated sample.</title>
        <authorList>
            <person name="Hergert J."/>
            <person name="Casey R."/>
            <person name="Wagner J."/>
            <person name="Young E.L."/>
            <person name="Oakeson K.F."/>
        </authorList>
    </citation>
    <scope>NUCLEOTIDE SEQUENCE</scope>
    <source>
        <strain evidence="16 18">2022CK-00829</strain>
        <strain evidence="15">2022CK-00830</strain>
    </source>
</reference>
<keyword evidence="9" id="KW-0067">ATP-binding</keyword>
<evidence type="ECO:0000256" key="10">
    <source>
        <dbReference type="ARBA" id="ARBA00023012"/>
    </source>
</evidence>
<keyword evidence="12" id="KW-1133">Transmembrane helix</keyword>
<keyword evidence="6" id="KW-0808">Transferase</keyword>
<dbReference type="AlphaFoldDB" id="A0AAX3N1G4"/>
<evidence type="ECO:0000256" key="6">
    <source>
        <dbReference type="ARBA" id="ARBA00022679"/>
    </source>
</evidence>
<keyword evidence="4" id="KW-1003">Cell membrane</keyword>
<comment type="catalytic activity">
    <reaction evidence="1">
        <text>ATP + protein L-histidine = ADP + protein N-phospho-L-histidine.</text>
        <dbReference type="EC" id="2.7.13.3"/>
    </reaction>
</comment>
<keyword evidence="18" id="KW-1185">Reference proteome</keyword>
<dbReference type="Pfam" id="PF00672">
    <property type="entry name" value="HAMP"/>
    <property type="match status" value="1"/>
</dbReference>
<comment type="subcellular location">
    <subcellularLocation>
        <location evidence="2">Cell membrane</location>
        <topology evidence="2">Multi-pass membrane protein</topology>
    </subcellularLocation>
</comment>
<feature type="domain" description="Histidine kinase" evidence="13">
    <location>
        <begin position="243"/>
        <end position="464"/>
    </location>
</feature>
<dbReference type="SMART" id="SM00387">
    <property type="entry name" value="HATPase_c"/>
    <property type="match status" value="1"/>
</dbReference>
<dbReference type="Gene3D" id="3.30.565.10">
    <property type="entry name" value="Histidine kinase-like ATPase, C-terminal domain"/>
    <property type="match status" value="1"/>
</dbReference>
<feature type="domain" description="HAMP" evidence="14">
    <location>
        <begin position="182"/>
        <end position="235"/>
    </location>
</feature>
<dbReference type="RefSeq" id="WP_081872778.1">
    <property type="nucleotide sequence ID" value="NZ_CP118101.1"/>
</dbReference>
<dbReference type="InterPro" id="IPR050980">
    <property type="entry name" value="2C_sensor_his_kinase"/>
</dbReference>
<dbReference type="Proteomes" id="UP001221519">
    <property type="component" value="Chromosome"/>
</dbReference>
<organism evidence="15 17">
    <name type="scientific">Paenibacillus urinalis</name>
    <dbReference type="NCBI Taxonomy" id="521520"/>
    <lineage>
        <taxon>Bacteria</taxon>
        <taxon>Bacillati</taxon>
        <taxon>Bacillota</taxon>
        <taxon>Bacilli</taxon>
        <taxon>Bacillales</taxon>
        <taxon>Paenibacillaceae</taxon>
        <taxon>Paenibacillus</taxon>
    </lineage>
</organism>
<name>A0AAX3N1G4_9BACL</name>
<evidence type="ECO:0000256" key="7">
    <source>
        <dbReference type="ARBA" id="ARBA00022741"/>
    </source>
</evidence>
<dbReference type="SUPFAM" id="SSF158472">
    <property type="entry name" value="HAMP domain-like"/>
    <property type="match status" value="1"/>
</dbReference>
<gene>
    <name evidence="15" type="ORF">PUW23_01165</name>
    <name evidence="16" type="ORF">PUW25_01155</name>
</gene>
<dbReference type="GO" id="GO:0000155">
    <property type="term" value="F:phosphorelay sensor kinase activity"/>
    <property type="evidence" value="ECO:0007669"/>
    <property type="project" value="InterPro"/>
</dbReference>
<dbReference type="InterPro" id="IPR003660">
    <property type="entry name" value="HAMP_dom"/>
</dbReference>
<dbReference type="PRINTS" id="PR00344">
    <property type="entry name" value="BCTRLSENSOR"/>
</dbReference>
<dbReference type="PANTHER" id="PTHR44936:SF10">
    <property type="entry name" value="SENSOR PROTEIN RSTB"/>
    <property type="match status" value="1"/>
</dbReference>
<feature type="transmembrane region" description="Helical" evidence="12">
    <location>
        <begin position="16"/>
        <end position="35"/>
    </location>
</feature>
<keyword evidence="12" id="KW-0812">Transmembrane</keyword>
<dbReference type="GO" id="GO:0005886">
    <property type="term" value="C:plasma membrane"/>
    <property type="evidence" value="ECO:0007669"/>
    <property type="project" value="UniProtKB-SubCell"/>
</dbReference>
<dbReference type="InterPro" id="IPR036097">
    <property type="entry name" value="HisK_dim/P_sf"/>
</dbReference>
<dbReference type="EC" id="2.7.13.3" evidence="3"/>
<dbReference type="PANTHER" id="PTHR44936">
    <property type="entry name" value="SENSOR PROTEIN CREC"/>
    <property type="match status" value="1"/>
</dbReference>
<keyword evidence="8 15" id="KW-0418">Kinase</keyword>
<protein>
    <recommendedName>
        <fullName evidence="3">histidine kinase</fullName>
        <ecNumber evidence="3">2.7.13.3</ecNumber>
    </recommendedName>
</protein>
<dbReference type="EMBL" id="CP118108">
    <property type="protein sequence ID" value="WDI02652.1"/>
    <property type="molecule type" value="Genomic_DNA"/>
</dbReference>
<dbReference type="CDD" id="cd06225">
    <property type="entry name" value="HAMP"/>
    <property type="match status" value="1"/>
</dbReference>
<dbReference type="GO" id="GO:0005524">
    <property type="term" value="F:ATP binding"/>
    <property type="evidence" value="ECO:0007669"/>
    <property type="project" value="UniProtKB-KW"/>
</dbReference>
<dbReference type="CDD" id="cd00075">
    <property type="entry name" value="HATPase"/>
    <property type="match status" value="1"/>
</dbReference>
<evidence type="ECO:0000313" key="17">
    <source>
        <dbReference type="Proteomes" id="UP001220962"/>
    </source>
</evidence>
<evidence type="ECO:0000256" key="3">
    <source>
        <dbReference type="ARBA" id="ARBA00012438"/>
    </source>
</evidence>
<dbReference type="PROSITE" id="PS50885">
    <property type="entry name" value="HAMP"/>
    <property type="match status" value="1"/>
</dbReference>
<dbReference type="InterPro" id="IPR004358">
    <property type="entry name" value="Sig_transdc_His_kin-like_C"/>
</dbReference>
<sequence length="467" mass="52539">MDKPLRSIKVYWTRRYFLALFAGLAILSLLSFWWVKHESMDRRLETTRILAQEIADKIVQGAGSDEVEYHRQDLNALIDKRKNMIEKSAGMCVIITDQEGKPVFSNPPMPEEQLKQRILSPEASGSKKITAPITQSGTEIGEVILLLPIKSFTIITDQTWLVAGAFVFLAVLGWVTIHLLTRKLVSPIRDVAEAAREIRQGNYDVTLSTDVKEQEIYELTTSFKEMSERLKTLEHSRSYMLAGLTHELKTPVTSIKGLLHAVQQGVVEQEEAGEFMEAALKETNRLEHMVADLLDYNAIAAGVIPLRPESISAVPFFREMIYQWSLHQSCDMQTPELTWEESVTETTLWGDPLRIQQIMTNLLNNSVESATEDRQFHLSVHVASAGSQDLSIVVKDNGRGIPANEQELIFERFYRGNDKQERVRGLGLGLSFSRLLAANMGGHLRLIETSTAGSTFELQIPLTSGKN</sequence>
<evidence type="ECO:0000256" key="8">
    <source>
        <dbReference type="ARBA" id="ARBA00022777"/>
    </source>
</evidence>
<dbReference type="InterPro" id="IPR003661">
    <property type="entry name" value="HisK_dim/P_dom"/>
</dbReference>
<keyword evidence="10" id="KW-0902">Two-component regulatory system</keyword>
<keyword evidence="11 12" id="KW-0472">Membrane</keyword>
<feature type="transmembrane region" description="Helical" evidence="12">
    <location>
        <begin position="160"/>
        <end position="180"/>
    </location>
</feature>
<dbReference type="Gene3D" id="1.10.287.130">
    <property type="match status" value="1"/>
</dbReference>
<proteinExistence type="predicted"/>
<evidence type="ECO:0000256" key="12">
    <source>
        <dbReference type="SAM" id="Phobius"/>
    </source>
</evidence>
<dbReference type="SUPFAM" id="SSF55874">
    <property type="entry name" value="ATPase domain of HSP90 chaperone/DNA topoisomerase II/histidine kinase"/>
    <property type="match status" value="1"/>
</dbReference>
<evidence type="ECO:0000256" key="5">
    <source>
        <dbReference type="ARBA" id="ARBA00022553"/>
    </source>
</evidence>
<keyword evidence="5" id="KW-0597">Phosphoprotein</keyword>
<dbReference type="Proteomes" id="UP001220962">
    <property type="component" value="Chromosome"/>
</dbReference>
<dbReference type="Pfam" id="PF00512">
    <property type="entry name" value="HisKA"/>
    <property type="match status" value="1"/>
</dbReference>
<keyword evidence="7" id="KW-0547">Nucleotide-binding</keyword>
<dbReference type="Pfam" id="PF02518">
    <property type="entry name" value="HATPase_c"/>
    <property type="match status" value="1"/>
</dbReference>